<dbReference type="GO" id="GO:0032543">
    <property type="term" value="P:mitochondrial translation"/>
    <property type="evidence" value="ECO:0007669"/>
    <property type="project" value="TreeGrafter"/>
</dbReference>
<feature type="domain" description="Aminoacyl-tRNA synthetase class Ia" evidence="6">
    <location>
        <begin position="187"/>
        <end position="265"/>
    </location>
</feature>
<dbReference type="Proteomes" id="UP000887564">
    <property type="component" value="Unplaced"/>
</dbReference>
<dbReference type="InterPro" id="IPR014729">
    <property type="entry name" value="Rossmann-like_a/b/a_fold"/>
</dbReference>
<dbReference type="InterPro" id="IPR002300">
    <property type="entry name" value="aa-tRNA-synth_Ia"/>
</dbReference>
<protein>
    <submittedName>
        <fullName evidence="8">Aminoacyl-tRNA synthetase class Ia domain-containing protein</fullName>
    </submittedName>
</protein>
<keyword evidence="7" id="KW-1185">Reference proteome</keyword>
<feature type="domain" description="Aminoacyl-tRNA synthetase class Ia" evidence="6">
    <location>
        <begin position="80"/>
        <end position="146"/>
    </location>
</feature>
<proteinExistence type="predicted"/>
<evidence type="ECO:0000313" key="7">
    <source>
        <dbReference type="Proteomes" id="UP000887564"/>
    </source>
</evidence>
<dbReference type="PANTHER" id="PTHR42765">
    <property type="entry name" value="SOLEUCYL-TRNA SYNTHETASE"/>
    <property type="match status" value="1"/>
</dbReference>
<evidence type="ECO:0000256" key="2">
    <source>
        <dbReference type="ARBA" id="ARBA00022741"/>
    </source>
</evidence>
<dbReference type="InterPro" id="IPR050081">
    <property type="entry name" value="Ile-tRNA_ligase"/>
</dbReference>
<dbReference type="GO" id="GO:0004822">
    <property type="term" value="F:isoleucine-tRNA ligase activity"/>
    <property type="evidence" value="ECO:0007669"/>
    <property type="project" value="TreeGrafter"/>
</dbReference>
<sequence>MHVPSLQGLKSTWPPLINYMTWHVPQMVRCLSTKQKQVFLPKTSFRVHIKSNERAALDSELADFAHFSDFYRWQLNAPERQVLPLFEVLDGPPYANGPPHVGHAINKILKDFVVRSRVASGHRVIFRPGWDCHGLPIELKVAKNTREASGHLILSEIRLLVYLITRDPQTCFRDTLLLFWIFWWQEISALQIRRAARDIAEQSIDKQMNSFKRWGVTADWQRSYRTMDNVYVSRQLRLFAELLDRKLVYRAFKPVYWLANFFSAFPKEVSKYSNDVIAICDAF</sequence>
<dbReference type="PANTHER" id="PTHR42765:SF1">
    <property type="entry name" value="ISOLEUCINE--TRNA LIGASE, MITOCHONDRIAL"/>
    <property type="match status" value="1"/>
</dbReference>
<evidence type="ECO:0000256" key="3">
    <source>
        <dbReference type="ARBA" id="ARBA00022840"/>
    </source>
</evidence>
<keyword evidence="1" id="KW-0436">Ligase</keyword>
<keyword evidence="3" id="KW-0067">ATP-binding</keyword>
<dbReference type="GO" id="GO:0005739">
    <property type="term" value="C:mitochondrion"/>
    <property type="evidence" value="ECO:0007669"/>
    <property type="project" value="TreeGrafter"/>
</dbReference>
<dbReference type="GO" id="GO:0006428">
    <property type="term" value="P:isoleucyl-tRNA aminoacylation"/>
    <property type="evidence" value="ECO:0007669"/>
    <property type="project" value="TreeGrafter"/>
</dbReference>
<evidence type="ECO:0000313" key="8">
    <source>
        <dbReference type="WBParaSite" id="PEQ_0000592101-mRNA-1"/>
    </source>
</evidence>
<accession>A0A914RH95</accession>
<dbReference type="AlphaFoldDB" id="A0A914RH95"/>
<dbReference type="PROSITE" id="PS00178">
    <property type="entry name" value="AA_TRNA_LIGASE_I"/>
    <property type="match status" value="1"/>
</dbReference>
<dbReference type="Gene3D" id="3.40.50.620">
    <property type="entry name" value="HUPs"/>
    <property type="match status" value="1"/>
</dbReference>
<dbReference type="Pfam" id="PF00133">
    <property type="entry name" value="tRNA-synt_1"/>
    <property type="match status" value="2"/>
</dbReference>
<dbReference type="SUPFAM" id="SSF52374">
    <property type="entry name" value="Nucleotidylyl transferase"/>
    <property type="match status" value="1"/>
</dbReference>
<evidence type="ECO:0000256" key="5">
    <source>
        <dbReference type="ARBA" id="ARBA00023146"/>
    </source>
</evidence>
<name>A0A914RH95_PAREQ</name>
<evidence type="ECO:0000259" key="6">
    <source>
        <dbReference type="Pfam" id="PF00133"/>
    </source>
</evidence>
<keyword evidence="4" id="KW-0648">Protein biosynthesis</keyword>
<dbReference type="GO" id="GO:0005524">
    <property type="term" value="F:ATP binding"/>
    <property type="evidence" value="ECO:0007669"/>
    <property type="project" value="UniProtKB-KW"/>
</dbReference>
<evidence type="ECO:0000256" key="1">
    <source>
        <dbReference type="ARBA" id="ARBA00022598"/>
    </source>
</evidence>
<dbReference type="InterPro" id="IPR001412">
    <property type="entry name" value="aa-tRNA-synth_I_CS"/>
</dbReference>
<reference evidence="8" key="1">
    <citation type="submission" date="2022-11" db="UniProtKB">
        <authorList>
            <consortium name="WormBaseParasite"/>
        </authorList>
    </citation>
    <scope>IDENTIFICATION</scope>
</reference>
<organism evidence="7 8">
    <name type="scientific">Parascaris equorum</name>
    <name type="common">Equine roundworm</name>
    <dbReference type="NCBI Taxonomy" id="6256"/>
    <lineage>
        <taxon>Eukaryota</taxon>
        <taxon>Metazoa</taxon>
        <taxon>Ecdysozoa</taxon>
        <taxon>Nematoda</taxon>
        <taxon>Chromadorea</taxon>
        <taxon>Rhabditida</taxon>
        <taxon>Spirurina</taxon>
        <taxon>Ascaridomorpha</taxon>
        <taxon>Ascaridoidea</taxon>
        <taxon>Ascarididae</taxon>
        <taxon>Parascaris</taxon>
    </lineage>
</organism>
<keyword evidence="2" id="KW-0547">Nucleotide-binding</keyword>
<keyword evidence="5" id="KW-0030">Aminoacyl-tRNA synthetase</keyword>
<evidence type="ECO:0000256" key="4">
    <source>
        <dbReference type="ARBA" id="ARBA00022917"/>
    </source>
</evidence>
<dbReference type="WBParaSite" id="PEQ_0000592101-mRNA-1">
    <property type="protein sequence ID" value="PEQ_0000592101-mRNA-1"/>
    <property type="gene ID" value="PEQ_0000592101"/>
</dbReference>